<organism evidence="9 10">
    <name type="scientific">Micrococcus endophyticus</name>
    <dbReference type="NCBI Taxonomy" id="455343"/>
    <lineage>
        <taxon>Bacteria</taxon>
        <taxon>Bacillati</taxon>
        <taxon>Actinomycetota</taxon>
        <taxon>Actinomycetes</taxon>
        <taxon>Micrococcales</taxon>
        <taxon>Micrococcaceae</taxon>
        <taxon>Micrococcus</taxon>
    </lineage>
</organism>
<reference evidence="9 10" key="1">
    <citation type="submission" date="2020-08" db="EMBL/GenBank/DDBJ databases">
        <title>Sequencing the genomes of 1000 actinobacteria strains.</title>
        <authorList>
            <person name="Klenk H.-P."/>
        </authorList>
    </citation>
    <scope>NUCLEOTIDE SEQUENCE [LARGE SCALE GENOMIC DNA]</scope>
    <source>
        <strain evidence="9 10">DSM 17945</strain>
    </source>
</reference>
<evidence type="ECO:0000259" key="8">
    <source>
        <dbReference type="Pfam" id="PF13396"/>
    </source>
</evidence>
<feature type="compositionally biased region" description="Low complexity" evidence="6">
    <location>
        <begin position="95"/>
        <end position="115"/>
    </location>
</feature>
<evidence type="ECO:0000256" key="2">
    <source>
        <dbReference type="ARBA" id="ARBA00022475"/>
    </source>
</evidence>
<dbReference type="AlphaFoldDB" id="A0A7W9JHJ0"/>
<dbReference type="Proteomes" id="UP000567246">
    <property type="component" value="Unassembled WGS sequence"/>
</dbReference>
<dbReference type="InterPro" id="IPR027379">
    <property type="entry name" value="CLS_N"/>
</dbReference>
<dbReference type="RefSeq" id="WP_184170703.1">
    <property type="nucleotide sequence ID" value="NZ_BAABAG010000005.1"/>
</dbReference>
<keyword evidence="5 7" id="KW-0472">Membrane</keyword>
<evidence type="ECO:0000313" key="10">
    <source>
        <dbReference type="Proteomes" id="UP000567246"/>
    </source>
</evidence>
<proteinExistence type="predicted"/>
<gene>
    <name evidence="9" type="ORF">HDA33_000565</name>
</gene>
<evidence type="ECO:0000256" key="1">
    <source>
        <dbReference type="ARBA" id="ARBA00004651"/>
    </source>
</evidence>
<evidence type="ECO:0000256" key="5">
    <source>
        <dbReference type="ARBA" id="ARBA00023136"/>
    </source>
</evidence>
<keyword evidence="3 7" id="KW-0812">Transmembrane</keyword>
<feature type="transmembrane region" description="Helical" evidence="7">
    <location>
        <begin position="55"/>
        <end position="75"/>
    </location>
</feature>
<dbReference type="Pfam" id="PF13396">
    <property type="entry name" value="PLDc_N"/>
    <property type="match status" value="1"/>
</dbReference>
<evidence type="ECO:0000313" key="9">
    <source>
        <dbReference type="EMBL" id="MBB5848001.1"/>
    </source>
</evidence>
<feature type="compositionally biased region" description="Basic and acidic residues" evidence="6">
    <location>
        <begin position="85"/>
        <end position="94"/>
    </location>
</feature>
<feature type="domain" description="Cardiolipin synthase N-terminal" evidence="8">
    <location>
        <begin position="35"/>
        <end position="76"/>
    </location>
</feature>
<sequence>MGGAAAAALAAAANPLMPTPVEAVLGWGLSLAAGALWLAGFVSLSRGPLDARGRLPWAGAMLLLPVLGALIWFWWRHRYYPARRREQPGWDPNDRGAVVVPPRRGRPVPSGIGRPDPYAGVAAPKGLAPRRRYGAERD</sequence>
<feature type="transmembrane region" description="Helical" evidence="7">
    <location>
        <begin position="23"/>
        <end position="43"/>
    </location>
</feature>
<keyword evidence="2" id="KW-1003">Cell membrane</keyword>
<dbReference type="EMBL" id="JACHMW010000001">
    <property type="protein sequence ID" value="MBB5848001.1"/>
    <property type="molecule type" value="Genomic_DNA"/>
</dbReference>
<name>A0A7W9JHJ0_9MICC</name>
<protein>
    <recommendedName>
        <fullName evidence="8">Cardiolipin synthase N-terminal domain-containing protein</fullName>
    </recommendedName>
</protein>
<comment type="caution">
    <text evidence="9">The sequence shown here is derived from an EMBL/GenBank/DDBJ whole genome shotgun (WGS) entry which is preliminary data.</text>
</comment>
<evidence type="ECO:0000256" key="3">
    <source>
        <dbReference type="ARBA" id="ARBA00022692"/>
    </source>
</evidence>
<evidence type="ECO:0000256" key="4">
    <source>
        <dbReference type="ARBA" id="ARBA00022989"/>
    </source>
</evidence>
<comment type="subcellular location">
    <subcellularLocation>
        <location evidence="1">Cell membrane</location>
        <topology evidence="1">Multi-pass membrane protein</topology>
    </subcellularLocation>
</comment>
<accession>A0A7W9JHJ0</accession>
<keyword evidence="10" id="KW-1185">Reference proteome</keyword>
<feature type="region of interest" description="Disordered" evidence="6">
    <location>
        <begin position="85"/>
        <end position="138"/>
    </location>
</feature>
<evidence type="ECO:0000256" key="7">
    <source>
        <dbReference type="SAM" id="Phobius"/>
    </source>
</evidence>
<keyword evidence="4 7" id="KW-1133">Transmembrane helix</keyword>
<evidence type="ECO:0000256" key="6">
    <source>
        <dbReference type="SAM" id="MobiDB-lite"/>
    </source>
</evidence>